<feature type="compositionally biased region" description="Gly residues" evidence="1">
    <location>
        <begin position="56"/>
        <end position="66"/>
    </location>
</feature>
<dbReference type="AlphaFoldDB" id="Q5ZAR4"/>
<proteinExistence type="predicted"/>
<dbReference type="EMBL" id="AP003369">
    <property type="protein sequence ID" value="BAD53319.1"/>
    <property type="molecule type" value="Genomic_DNA"/>
</dbReference>
<gene>
    <name evidence="2" type="primary">B1102E12.48</name>
</gene>
<protein>
    <submittedName>
        <fullName evidence="2">Uncharacterized protein</fullName>
    </submittedName>
</protein>
<sequence>MDREASSVAARWTAAADSPPPYLAGGEAVGGGAMGGGGQRRRRWRPPLHRIRRATGFGGSVMGGSGRQRRPPLHRIWPEGRWRAAAQVGPADGQPLFLPHLSKPMQLNPKVRTRQNKTKVKRWRCAEIVLNTLSMRGNPHEAH</sequence>
<evidence type="ECO:0000313" key="2">
    <source>
        <dbReference type="EMBL" id="BAD53319.1"/>
    </source>
</evidence>
<feature type="compositionally biased region" description="Basic residues" evidence="1">
    <location>
        <begin position="39"/>
        <end position="53"/>
    </location>
</feature>
<reference evidence="2" key="1">
    <citation type="journal article" date="2002" name="Nature">
        <title>The genome sequence and structure of rice chromosome 1.</title>
        <authorList>
            <person name="Sasaki T."/>
            <person name="Matsumoto T."/>
            <person name="Yamamoto K."/>
            <person name="Sakata K."/>
            <person name="Baba T."/>
            <person name="Katayose Y."/>
            <person name="Wu J."/>
            <person name="Niimura Y."/>
            <person name="Cheng Z."/>
            <person name="Nagamura Y."/>
            <person name="Antonio B.A."/>
            <person name="Kanamori H."/>
            <person name="Hosokawa S."/>
            <person name="Masukawa M."/>
            <person name="Arikawa K."/>
            <person name="Chiden Y."/>
            <person name="Hayashi M."/>
            <person name="Okamoto M."/>
            <person name="Ando T."/>
            <person name="Aoki H."/>
            <person name="Arita K."/>
            <person name="Hamada M."/>
            <person name="Harada C."/>
            <person name="Hijishita S."/>
            <person name="Honda M."/>
            <person name="Ichikawa Y."/>
            <person name="Idonuma A."/>
            <person name="Iijima M."/>
            <person name="Ikeda M."/>
            <person name="Ikeno M."/>
            <person name="Itoh S."/>
            <person name="Itoh T."/>
            <person name="Itoh Y."/>
            <person name="Itoh Y."/>
            <person name="Iwabuchi A."/>
            <person name="Kamiya K."/>
            <person name="Karasawa W."/>
            <person name="Katagiri S."/>
            <person name="Kikuta A."/>
            <person name="Kobayashi N."/>
            <person name="Kono I."/>
            <person name="Machita K."/>
            <person name="Maehara T."/>
            <person name="Mizuno H."/>
            <person name="Mizubayashi T."/>
            <person name="Mukai Y."/>
            <person name="Nagasaki H."/>
            <person name="Nakashima M."/>
            <person name="Nakama Y."/>
            <person name="Nakamichi Y."/>
            <person name="Nakamura M."/>
            <person name="Namiki N."/>
            <person name="Negishi M."/>
            <person name="Ohta I."/>
            <person name="Ono N."/>
            <person name="Saji S."/>
            <person name="Sakai K."/>
            <person name="Shibata M."/>
            <person name="Shimokawa T."/>
            <person name="Shomura A."/>
            <person name="Song J."/>
            <person name="Takazaki Y."/>
            <person name="Terasawa K."/>
            <person name="Tsuji K."/>
            <person name="Waki K."/>
            <person name="Yamagata H."/>
            <person name="Yamane H."/>
            <person name="Yoshiki S."/>
            <person name="Yoshihara R."/>
            <person name="Yukawa K."/>
            <person name="Zhong H."/>
            <person name="Iwama H."/>
            <person name="Endo T."/>
            <person name="Ito H."/>
            <person name="Hahn J.H."/>
            <person name="Kim H.I."/>
            <person name="Eun M.Y."/>
            <person name="Yano M."/>
            <person name="Jiang J."/>
            <person name="Gojobori T."/>
        </authorList>
    </citation>
    <scope>NUCLEOTIDE SEQUENCE [LARGE SCALE GENOMIC DNA]</scope>
</reference>
<dbReference type="Proteomes" id="UP000817658">
    <property type="component" value="Chromosome 1"/>
</dbReference>
<feature type="region of interest" description="Disordered" evidence="1">
    <location>
        <begin position="1"/>
        <end position="73"/>
    </location>
</feature>
<feature type="compositionally biased region" description="Gly residues" evidence="1">
    <location>
        <begin position="27"/>
        <end position="38"/>
    </location>
</feature>
<name>Q5ZAR4_ORYSJ</name>
<organism evidence="2">
    <name type="scientific">Oryza sativa subsp. japonica</name>
    <name type="common">Rice</name>
    <dbReference type="NCBI Taxonomy" id="39947"/>
    <lineage>
        <taxon>Eukaryota</taxon>
        <taxon>Viridiplantae</taxon>
        <taxon>Streptophyta</taxon>
        <taxon>Embryophyta</taxon>
        <taxon>Tracheophyta</taxon>
        <taxon>Spermatophyta</taxon>
        <taxon>Magnoliopsida</taxon>
        <taxon>Liliopsida</taxon>
        <taxon>Poales</taxon>
        <taxon>Poaceae</taxon>
        <taxon>BOP clade</taxon>
        <taxon>Oryzoideae</taxon>
        <taxon>Oryzeae</taxon>
        <taxon>Oryzinae</taxon>
        <taxon>Oryza</taxon>
        <taxon>Oryza sativa</taxon>
    </lineage>
</organism>
<evidence type="ECO:0000256" key="1">
    <source>
        <dbReference type="SAM" id="MobiDB-lite"/>
    </source>
</evidence>
<accession>Q5ZAR4</accession>
<feature type="compositionally biased region" description="Low complexity" evidence="1">
    <location>
        <begin position="1"/>
        <end position="17"/>
    </location>
</feature>